<dbReference type="GO" id="GO:0044780">
    <property type="term" value="P:bacterial-type flagellum assembly"/>
    <property type="evidence" value="ECO:0007669"/>
    <property type="project" value="InterPro"/>
</dbReference>
<evidence type="ECO:0000313" key="7">
    <source>
        <dbReference type="EMBL" id="SUZ54225.1"/>
    </source>
</evidence>
<feature type="compositionally biased region" description="Basic and acidic residues" evidence="6">
    <location>
        <begin position="145"/>
        <end position="155"/>
    </location>
</feature>
<dbReference type="EMBL" id="UINC01000376">
    <property type="protein sequence ID" value="SUZ54225.1"/>
    <property type="molecule type" value="Genomic_DNA"/>
</dbReference>
<dbReference type="AlphaFoldDB" id="A0A381NI44"/>
<dbReference type="SUPFAM" id="SSF101116">
    <property type="entry name" value="Flagellar export chaperone FliS"/>
    <property type="match status" value="1"/>
</dbReference>
<dbReference type="NCBIfam" id="TIGR00208">
    <property type="entry name" value="fliS"/>
    <property type="match status" value="1"/>
</dbReference>
<evidence type="ECO:0000256" key="5">
    <source>
        <dbReference type="ARBA" id="ARBA00023186"/>
    </source>
</evidence>
<dbReference type="Pfam" id="PF02561">
    <property type="entry name" value="FliS"/>
    <property type="match status" value="1"/>
</dbReference>
<evidence type="ECO:0000256" key="4">
    <source>
        <dbReference type="ARBA" id="ARBA00022795"/>
    </source>
</evidence>
<organism evidence="7">
    <name type="scientific">marine metagenome</name>
    <dbReference type="NCBI Taxonomy" id="408172"/>
    <lineage>
        <taxon>unclassified sequences</taxon>
        <taxon>metagenomes</taxon>
        <taxon>ecological metagenomes</taxon>
    </lineage>
</organism>
<dbReference type="PIRSF" id="PIRSF039090">
    <property type="entry name" value="Flis"/>
    <property type="match status" value="1"/>
</dbReference>
<feature type="region of interest" description="Disordered" evidence="6">
    <location>
        <begin position="125"/>
        <end position="155"/>
    </location>
</feature>
<evidence type="ECO:0000256" key="1">
    <source>
        <dbReference type="ARBA" id="ARBA00004514"/>
    </source>
</evidence>
<dbReference type="InterPro" id="IPR003713">
    <property type="entry name" value="FliS"/>
</dbReference>
<dbReference type="PANTHER" id="PTHR34773">
    <property type="entry name" value="FLAGELLAR SECRETION CHAPERONE FLIS"/>
    <property type="match status" value="1"/>
</dbReference>
<comment type="subcellular location">
    <subcellularLocation>
        <location evidence="1">Cytoplasm</location>
        <location evidence="1">Cytosol</location>
    </subcellularLocation>
</comment>
<dbReference type="GO" id="GO:0071973">
    <property type="term" value="P:bacterial-type flagellum-dependent cell motility"/>
    <property type="evidence" value="ECO:0007669"/>
    <property type="project" value="TreeGrafter"/>
</dbReference>
<dbReference type="PANTHER" id="PTHR34773:SF1">
    <property type="entry name" value="FLAGELLAR SECRETION CHAPERONE FLIS"/>
    <property type="match status" value="1"/>
</dbReference>
<dbReference type="InterPro" id="IPR036584">
    <property type="entry name" value="FliS_sf"/>
</dbReference>
<keyword evidence="5" id="KW-0143">Chaperone</keyword>
<proteinExistence type="inferred from homology"/>
<dbReference type="GO" id="GO:0005829">
    <property type="term" value="C:cytosol"/>
    <property type="evidence" value="ECO:0007669"/>
    <property type="project" value="UniProtKB-SubCell"/>
</dbReference>
<comment type="similarity">
    <text evidence="2">Belongs to the FliS family.</text>
</comment>
<protein>
    <recommendedName>
        <fullName evidence="8">Flagellar secretion chaperone FliS</fullName>
    </recommendedName>
</protein>
<evidence type="ECO:0000256" key="6">
    <source>
        <dbReference type="SAM" id="MobiDB-lite"/>
    </source>
</evidence>
<keyword evidence="3" id="KW-0963">Cytoplasm</keyword>
<accession>A0A381NI44</accession>
<feature type="compositionally biased region" description="Polar residues" evidence="6">
    <location>
        <begin position="130"/>
        <end position="144"/>
    </location>
</feature>
<reference evidence="7" key="1">
    <citation type="submission" date="2018-05" db="EMBL/GenBank/DDBJ databases">
        <authorList>
            <person name="Lanie J.A."/>
            <person name="Ng W.-L."/>
            <person name="Kazmierczak K.M."/>
            <person name="Andrzejewski T.M."/>
            <person name="Davidsen T.M."/>
            <person name="Wayne K.J."/>
            <person name="Tettelin H."/>
            <person name="Glass J.I."/>
            <person name="Rusch D."/>
            <person name="Podicherti R."/>
            <person name="Tsui H.-C.T."/>
            <person name="Winkler M.E."/>
        </authorList>
    </citation>
    <scope>NUCLEOTIDE SEQUENCE</scope>
</reference>
<evidence type="ECO:0008006" key="8">
    <source>
        <dbReference type="Google" id="ProtNLM"/>
    </source>
</evidence>
<dbReference type="CDD" id="cd16098">
    <property type="entry name" value="FliS"/>
    <property type="match status" value="1"/>
</dbReference>
<evidence type="ECO:0000256" key="3">
    <source>
        <dbReference type="ARBA" id="ARBA00022490"/>
    </source>
</evidence>
<gene>
    <name evidence="7" type="ORF">METZ01_LOCUS7079</name>
</gene>
<sequence>MSTYGNYQNAYKKASVNTLDQNKLIIMLYDGAIKNASFAVEHMKSEEIEKVHDCLIKTKNIVTELMATLNMDHGGDIAKNLQSLYSYMFSQLIEANMEKKPEPVIVVIDLLKELRAAWVQINSKKKPGATKQNATTQGMMQNNQEKAEKHINVTG</sequence>
<keyword evidence="4" id="KW-1005">Bacterial flagellum biogenesis</keyword>
<dbReference type="Gene3D" id="1.20.120.340">
    <property type="entry name" value="Flagellar protein FliS"/>
    <property type="match status" value="1"/>
</dbReference>
<name>A0A381NI44_9ZZZZ</name>
<evidence type="ECO:0000256" key="2">
    <source>
        <dbReference type="ARBA" id="ARBA00008787"/>
    </source>
</evidence>